<evidence type="ECO:0000313" key="7">
    <source>
        <dbReference type="Proteomes" id="UP000195221"/>
    </source>
</evidence>
<protein>
    <submittedName>
        <fullName evidence="6">Monomeric sarcosine oxidase (MSOX)</fullName>
    </submittedName>
</protein>
<keyword evidence="2" id="KW-0285">Flavoprotein</keyword>
<dbReference type="InterPro" id="IPR036188">
    <property type="entry name" value="FAD/NAD-bd_sf"/>
</dbReference>
<keyword evidence="3" id="KW-0274">FAD</keyword>
<dbReference type="SUPFAM" id="SSF51905">
    <property type="entry name" value="FAD/NAD(P)-binding domain"/>
    <property type="match status" value="1"/>
</dbReference>
<dbReference type="AlphaFoldDB" id="A0A242MIY8"/>
<dbReference type="SUPFAM" id="SSF54373">
    <property type="entry name" value="FAD-linked reductases, C-terminal domain"/>
    <property type="match status" value="1"/>
</dbReference>
<comment type="cofactor">
    <cofactor evidence="1">
        <name>FAD</name>
        <dbReference type="ChEBI" id="CHEBI:57692"/>
    </cofactor>
</comment>
<evidence type="ECO:0000256" key="4">
    <source>
        <dbReference type="ARBA" id="ARBA00023002"/>
    </source>
</evidence>
<dbReference type="Proteomes" id="UP000195221">
    <property type="component" value="Unassembled WGS sequence"/>
</dbReference>
<keyword evidence="4" id="KW-0560">Oxidoreductase</keyword>
<gene>
    <name evidence="6" type="ORF">PAMC26577_25325</name>
</gene>
<comment type="caution">
    <text evidence="6">The sequence shown here is derived from an EMBL/GenBank/DDBJ whole genome shotgun (WGS) entry which is preliminary data.</text>
</comment>
<evidence type="ECO:0000313" key="6">
    <source>
        <dbReference type="EMBL" id="OTP71260.1"/>
    </source>
</evidence>
<dbReference type="PANTHER" id="PTHR10961:SF7">
    <property type="entry name" value="FAD DEPENDENT OXIDOREDUCTASE DOMAIN-CONTAINING PROTEIN"/>
    <property type="match status" value="1"/>
</dbReference>
<proteinExistence type="predicted"/>
<evidence type="ECO:0000256" key="3">
    <source>
        <dbReference type="ARBA" id="ARBA00022827"/>
    </source>
</evidence>
<organism evidence="6 7">
    <name type="scientific">Caballeronia sordidicola</name>
    <name type="common">Burkholderia sordidicola</name>
    <dbReference type="NCBI Taxonomy" id="196367"/>
    <lineage>
        <taxon>Bacteria</taxon>
        <taxon>Pseudomonadati</taxon>
        <taxon>Pseudomonadota</taxon>
        <taxon>Betaproteobacteria</taxon>
        <taxon>Burkholderiales</taxon>
        <taxon>Burkholderiaceae</taxon>
        <taxon>Caballeronia</taxon>
    </lineage>
</organism>
<dbReference type="InterPro" id="IPR045170">
    <property type="entry name" value="MTOX"/>
</dbReference>
<dbReference type="PANTHER" id="PTHR10961">
    <property type="entry name" value="PEROXISOMAL SARCOSINE OXIDASE"/>
    <property type="match status" value="1"/>
</dbReference>
<evidence type="ECO:0000259" key="5">
    <source>
        <dbReference type="Pfam" id="PF01266"/>
    </source>
</evidence>
<sequence length="393" mass="42348">MHQELRCDVVVVGLGAMGAATLYQLAKAGADVVGIDRFAPPHDQGSSHGDTRITRLAVGEGAAYIPFVHRSHAIWRELEADRGEALFEQCGVLVMTSSEAPARHHGAEDFTGHTIELARRYGIAHEILNASQIRARFPQFGPVRDDATGYFEPQGGYVRPERCIAAQLNAARKLGATVITGTTVSSIESDDGVVRVRTGDRTLAASKVIVCAGMWSANLLGEPFGALLTVCRQTLFWFRLEEPSIFPEMSPTFILSHGPLETDICYGFPPVPGEGSMKIATEQYVGLDSIDTLDRNVSDAEVAQMVWSHVSENFAGVTPELVKAAVCTYTVTPDYGFIIDDHPTLANVTVVSACSGHGFKHSAGIGEALAQRTLTGRSDVDLSAFSVSRFNVR</sequence>
<evidence type="ECO:0000256" key="2">
    <source>
        <dbReference type="ARBA" id="ARBA00022630"/>
    </source>
</evidence>
<feature type="domain" description="FAD dependent oxidoreductase" evidence="5">
    <location>
        <begin position="8"/>
        <end position="372"/>
    </location>
</feature>
<name>A0A242MIY8_CABSO</name>
<dbReference type="InterPro" id="IPR006076">
    <property type="entry name" value="FAD-dep_OxRdtase"/>
</dbReference>
<dbReference type="Gene3D" id="3.30.9.10">
    <property type="entry name" value="D-Amino Acid Oxidase, subunit A, domain 2"/>
    <property type="match status" value="1"/>
</dbReference>
<dbReference type="NCBIfam" id="NF008425">
    <property type="entry name" value="PRK11259.1"/>
    <property type="match status" value="1"/>
</dbReference>
<dbReference type="Pfam" id="PF01266">
    <property type="entry name" value="DAO"/>
    <property type="match status" value="1"/>
</dbReference>
<evidence type="ECO:0000256" key="1">
    <source>
        <dbReference type="ARBA" id="ARBA00001974"/>
    </source>
</evidence>
<dbReference type="GO" id="GO:0008115">
    <property type="term" value="F:sarcosine oxidase activity"/>
    <property type="evidence" value="ECO:0007669"/>
    <property type="project" value="TreeGrafter"/>
</dbReference>
<dbReference type="Gene3D" id="3.50.50.60">
    <property type="entry name" value="FAD/NAD(P)-binding domain"/>
    <property type="match status" value="1"/>
</dbReference>
<accession>A0A242MIY8</accession>
<dbReference type="GO" id="GO:0050660">
    <property type="term" value="F:flavin adenine dinucleotide binding"/>
    <property type="evidence" value="ECO:0007669"/>
    <property type="project" value="InterPro"/>
</dbReference>
<dbReference type="EMBL" id="NBTZ01000102">
    <property type="protein sequence ID" value="OTP71260.1"/>
    <property type="molecule type" value="Genomic_DNA"/>
</dbReference>
<reference evidence="6 7" key="1">
    <citation type="submission" date="2017-03" db="EMBL/GenBank/DDBJ databases">
        <title>Genome analysis of strain PAMC 26577.</title>
        <authorList>
            <person name="Oh H.-M."/>
            <person name="Yang J.-A."/>
        </authorList>
    </citation>
    <scope>NUCLEOTIDE SEQUENCE [LARGE SCALE GENOMIC DNA]</scope>
    <source>
        <strain evidence="6 7">PAMC 26577</strain>
    </source>
</reference>